<evidence type="ECO:0000256" key="1">
    <source>
        <dbReference type="SAM" id="MobiDB-lite"/>
    </source>
</evidence>
<reference evidence="2 3" key="1">
    <citation type="journal article" date="2009" name="Science">
        <title>Green evolution and dynamic adaptations revealed by genomes of the marine picoeukaryotes Micromonas.</title>
        <authorList>
            <person name="Worden A.Z."/>
            <person name="Lee J.H."/>
            <person name="Mock T."/>
            <person name="Rouze P."/>
            <person name="Simmons M.P."/>
            <person name="Aerts A.L."/>
            <person name="Allen A.E."/>
            <person name="Cuvelier M.L."/>
            <person name="Derelle E."/>
            <person name="Everett M.V."/>
            <person name="Foulon E."/>
            <person name="Grimwood J."/>
            <person name="Gundlach H."/>
            <person name="Henrissat B."/>
            <person name="Napoli C."/>
            <person name="McDonald S.M."/>
            <person name="Parker M.S."/>
            <person name="Rombauts S."/>
            <person name="Salamov A."/>
            <person name="Von Dassow P."/>
            <person name="Badger J.H."/>
            <person name="Coutinho P.M."/>
            <person name="Demir E."/>
            <person name="Dubchak I."/>
            <person name="Gentemann C."/>
            <person name="Eikrem W."/>
            <person name="Gready J.E."/>
            <person name="John U."/>
            <person name="Lanier W."/>
            <person name="Lindquist E.A."/>
            <person name="Lucas S."/>
            <person name="Mayer K.F."/>
            <person name="Moreau H."/>
            <person name="Not F."/>
            <person name="Otillar R."/>
            <person name="Panaud O."/>
            <person name="Pangilinan J."/>
            <person name="Paulsen I."/>
            <person name="Piegu B."/>
            <person name="Poliakov A."/>
            <person name="Robbens S."/>
            <person name="Schmutz J."/>
            <person name="Toulza E."/>
            <person name="Wyss T."/>
            <person name="Zelensky A."/>
            <person name="Zhou K."/>
            <person name="Armbrust E.V."/>
            <person name="Bhattacharya D."/>
            <person name="Goodenough U.W."/>
            <person name="Van de Peer Y."/>
            <person name="Grigoriev I.V."/>
        </authorList>
    </citation>
    <scope>NUCLEOTIDE SEQUENCE [LARGE SCALE GENOMIC DNA]</scope>
    <source>
        <strain evidence="2 3">CCMP1545</strain>
    </source>
</reference>
<dbReference type="GeneID" id="9681058"/>
<protein>
    <submittedName>
        <fullName evidence="2">Predicted protein</fullName>
    </submittedName>
</protein>
<organism evidence="3">
    <name type="scientific">Micromonas pusilla (strain CCMP1545)</name>
    <name type="common">Picoplanktonic green alga</name>
    <dbReference type="NCBI Taxonomy" id="564608"/>
    <lineage>
        <taxon>Eukaryota</taxon>
        <taxon>Viridiplantae</taxon>
        <taxon>Chlorophyta</taxon>
        <taxon>Mamiellophyceae</taxon>
        <taxon>Mamiellales</taxon>
        <taxon>Mamiellaceae</taxon>
        <taxon>Micromonas</taxon>
    </lineage>
</organism>
<evidence type="ECO:0000313" key="2">
    <source>
        <dbReference type="EMBL" id="EEH60054.1"/>
    </source>
</evidence>
<keyword evidence="3" id="KW-1185">Reference proteome</keyword>
<gene>
    <name evidence="2" type="ORF">MICPUCDRAFT_49869</name>
</gene>
<name>C1MGM5_MICPC</name>
<sequence length="105" mass="11378">MAAAIPFVVPLLPLAVPRLGRGFKRIATKYAPSKVAPVKPVTNTEPFKGKFPERDVTGASVIQVRPPRVSDDVCLASRKSSPPSPRPRRRPIRIVGENIFSAAPL</sequence>
<proteinExistence type="predicted"/>
<dbReference type="AlphaFoldDB" id="C1MGM5"/>
<feature type="region of interest" description="Disordered" evidence="1">
    <location>
        <begin position="73"/>
        <end position="93"/>
    </location>
</feature>
<dbReference type="Proteomes" id="UP000001876">
    <property type="component" value="Unassembled WGS sequence"/>
</dbReference>
<accession>C1MGM5</accession>
<evidence type="ECO:0000313" key="3">
    <source>
        <dbReference type="Proteomes" id="UP000001876"/>
    </source>
</evidence>
<dbReference type="KEGG" id="mpp:MICPUCDRAFT_49869"/>
<dbReference type="RefSeq" id="XP_003054802.1">
    <property type="nucleotide sequence ID" value="XM_003054756.1"/>
</dbReference>
<dbReference type="EMBL" id="GG663735">
    <property type="protein sequence ID" value="EEH60054.1"/>
    <property type="molecule type" value="Genomic_DNA"/>
</dbReference>